<organism evidence="1 2">
    <name type="scientific">Phytophthora sojae (strain P6497)</name>
    <name type="common">Soybean stem and root rot agent</name>
    <name type="synonym">Phytophthora megasperma f. sp. glycines</name>
    <dbReference type="NCBI Taxonomy" id="1094619"/>
    <lineage>
        <taxon>Eukaryota</taxon>
        <taxon>Sar</taxon>
        <taxon>Stramenopiles</taxon>
        <taxon>Oomycota</taxon>
        <taxon>Peronosporomycetes</taxon>
        <taxon>Peronosporales</taxon>
        <taxon>Peronosporaceae</taxon>
        <taxon>Phytophthora</taxon>
    </lineage>
</organism>
<proteinExistence type="predicted"/>
<dbReference type="GeneID" id="20647357"/>
<gene>
    <name evidence="1" type="ORF">PHYSODRAFT_337390</name>
</gene>
<dbReference type="InParanoid" id="G5A0X2"/>
<name>G5A0X2_PHYSP</name>
<dbReference type="EMBL" id="JH159158">
    <property type="protein sequence ID" value="EGZ10604.1"/>
    <property type="molecule type" value="Genomic_DNA"/>
</dbReference>
<sequence>MPPDIVYHYPLPAASSKAIRVAIAFEGVVMTVIMKEFETVGEIKERIKERMCYDFPAEELTILWAKKNNHEWLTTFDGSNRQLLHPGNIRDEAWDVLDNADYVMDPRAMVSEAAFEFRGVFELRSHEIHVVALLPKYRELSNGRYSD</sequence>
<reference evidence="1 2" key="1">
    <citation type="journal article" date="2006" name="Science">
        <title>Phytophthora genome sequences uncover evolutionary origins and mechanisms of pathogenesis.</title>
        <authorList>
            <person name="Tyler B.M."/>
            <person name="Tripathy S."/>
            <person name="Zhang X."/>
            <person name="Dehal P."/>
            <person name="Jiang R.H."/>
            <person name="Aerts A."/>
            <person name="Arredondo F.D."/>
            <person name="Baxter L."/>
            <person name="Bensasson D."/>
            <person name="Beynon J.L."/>
            <person name="Chapman J."/>
            <person name="Damasceno C.M."/>
            <person name="Dorrance A.E."/>
            <person name="Dou D."/>
            <person name="Dickerman A.W."/>
            <person name="Dubchak I.L."/>
            <person name="Garbelotto M."/>
            <person name="Gijzen M."/>
            <person name="Gordon S.G."/>
            <person name="Govers F."/>
            <person name="Grunwald N.J."/>
            <person name="Huang W."/>
            <person name="Ivors K.L."/>
            <person name="Jones R.W."/>
            <person name="Kamoun S."/>
            <person name="Krampis K."/>
            <person name="Lamour K.H."/>
            <person name="Lee M.K."/>
            <person name="McDonald W.H."/>
            <person name="Medina M."/>
            <person name="Meijer H.J."/>
            <person name="Nordberg E.K."/>
            <person name="Maclean D.J."/>
            <person name="Ospina-Giraldo M.D."/>
            <person name="Morris P.F."/>
            <person name="Phuntumart V."/>
            <person name="Putnam N.H."/>
            <person name="Rash S."/>
            <person name="Rose J.K."/>
            <person name="Sakihama Y."/>
            <person name="Salamov A.A."/>
            <person name="Savidor A."/>
            <person name="Scheuring C.F."/>
            <person name="Smith B.M."/>
            <person name="Sobral B.W."/>
            <person name="Terry A."/>
            <person name="Torto-Alalibo T.A."/>
            <person name="Win J."/>
            <person name="Xu Z."/>
            <person name="Zhang H."/>
            <person name="Grigoriev I.V."/>
            <person name="Rokhsar D.S."/>
            <person name="Boore J.L."/>
        </authorList>
    </citation>
    <scope>NUCLEOTIDE SEQUENCE [LARGE SCALE GENOMIC DNA]</scope>
    <source>
        <strain evidence="1 2">P6497</strain>
    </source>
</reference>
<keyword evidence="2" id="KW-1185">Reference proteome</keyword>
<dbReference type="RefSeq" id="XP_009533349.1">
    <property type="nucleotide sequence ID" value="XM_009535054.1"/>
</dbReference>
<dbReference type="KEGG" id="psoj:PHYSODRAFT_337390"/>
<evidence type="ECO:0000313" key="2">
    <source>
        <dbReference type="Proteomes" id="UP000002640"/>
    </source>
</evidence>
<dbReference type="AlphaFoldDB" id="G5A0X2"/>
<evidence type="ECO:0000313" key="1">
    <source>
        <dbReference type="EMBL" id="EGZ10604.1"/>
    </source>
</evidence>
<accession>G5A0X2</accession>
<protein>
    <submittedName>
        <fullName evidence="1">Uncharacterized protein</fullName>
    </submittedName>
</protein>
<dbReference type="Proteomes" id="UP000002640">
    <property type="component" value="Unassembled WGS sequence"/>
</dbReference>